<dbReference type="InterPro" id="IPR000868">
    <property type="entry name" value="Isochorismatase-like_dom"/>
</dbReference>
<organism evidence="2 3">
    <name type="scientific">Syntrophus aciditrophicus (strain SB)</name>
    <dbReference type="NCBI Taxonomy" id="56780"/>
    <lineage>
        <taxon>Bacteria</taxon>
        <taxon>Pseudomonadati</taxon>
        <taxon>Thermodesulfobacteriota</taxon>
        <taxon>Syntrophia</taxon>
        <taxon>Syntrophales</taxon>
        <taxon>Syntrophaceae</taxon>
        <taxon>Syntrophus</taxon>
    </lineage>
</organism>
<dbReference type="AlphaFoldDB" id="Q2LT45"/>
<accession>Q2LT45</accession>
<dbReference type="InterPro" id="IPR036380">
    <property type="entry name" value="Isochorismatase-like_sf"/>
</dbReference>
<protein>
    <submittedName>
        <fullName evidence="2">Hypothetical cytosolic protein</fullName>
    </submittedName>
</protein>
<dbReference type="InParanoid" id="Q2LT45"/>
<evidence type="ECO:0000313" key="2">
    <source>
        <dbReference type="EMBL" id="ABC77254.1"/>
    </source>
</evidence>
<dbReference type="Proteomes" id="UP000001933">
    <property type="component" value="Chromosome"/>
</dbReference>
<reference evidence="2 3" key="1">
    <citation type="journal article" date="2007" name="Proc. Natl. Acad. Sci. U.S.A.">
        <title>The genome of Syntrophus aciditrophicus: life at the thermodynamic limit of microbial growth.</title>
        <authorList>
            <person name="McInerney M.J."/>
            <person name="Rohlin L."/>
            <person name="Mouttaki H."/>
            <person name="Kim U."/>
            <person name="Krupp R.S."/>
            <person name="Rios-Hernandez L."/>
            <person name="Sieber J."/>
            <person name="Struchtemeyer C.G."/>
            <person name="Bhattacharyya A."/>
            <person name="Campbell J.W."/>
            <person name="Gunsalus R.P."/>
        </authorList>
    </citation>
    <scope>NUCLEOTIDE SEQUENCE [LARGE SCALE GENOMIC DNA]</scope>
    <source>
        <strain evidence="2 3">SB</strain>
    </source>
</reference>
<sequence>MQEEHFTAGCPLWLPSGTLVLANKVKLVNTARRIGIALVHVRHVSQNPNASMFAHNRKYFEFVCDVSPLDGEYVVTKSGLGAFYDNDLVPRNFYKFG</sequence>
<dbReference type="Pfam" id="PF00857">
    <property type="entry name" value="Isochorismatase"/>
    <property type="match status" value="1"/>
</dbReference>
<dbReference type="SUPFAM" id="SSF52499">
    <property type="entry name" value="Isochorismatase-like hydrolases"/>
    <property type="match status" value="1"/>
</dbReference>
<dbReference type="EMBL" id="CP000252">
    <property type="protein sequence ID" value="ABC77254.1"/>
    <property type="molecule type" value="Genomic_DNA"/>
</dbReference>
<name>Q2LT45_SYNAS</name>
<feature type="domain" description="Isochorismatase-like" evidence="1">
    <location>
        <begin position="18"/>
        <end position="88"/>
    </location>
</feature>
<dbReference type="KEGG" id="sat:SYN_03209"/>
<keyword evidence="3" id="KW-1185">Reference proteome</keyword>
<gene>
    <name evidence="2" type="ORF">SYN_03209</name>
</gene>
<evidence type="ECO:0000313" key="3">
    <source>
        <dbReference type="Proteomes" id="UP000001933"/>
    </source>
</evidence>
<dbReference type="HOGENOM" id="CLU_2345625_0_0_7"/>
<proteinExistence type="predicted"/>
<dbReference type="eggNOG" id="COG1335">
    <property type="taxonomic scope" value="Bacteria"/>
</dbReference>
<dbReference type="Gene3D" id="3.40.50.850">
    <property type="entry name" value="Isochorismatase-like"/>
    <property type="match status" value="1"/>
</dbReference>
<evidence type="ECO:0000259" key="1">
    <source>
        <dbReference type="Pfam" id="PF00857"/>
    </source>
</evidence>
<dbReference type="OrthoDB" id="9791276at2"/>